<dbReference type="NCBIfam" id="TIGR02221">
    <property type="entry name" value="cas_TM1812"/>
    <property type="match status" value="1"/>
</dbReference>
<name>S7UHI6_DESML</name>
<dbReference type="AlphaFoldDB" id="S7UHI6"/>
<dbReference type="Proteomes" id="UP000014977">
    <property type="component" value="Unassembled WGS sequence"/>
</dbReference>
<reference evidence="1 2" key="1">
    <citation type="journal article" date="2013" name="Genome Announc.">
        <title>Draft genome sequences for three mercury-methylating, sulfate-reducing bacteria.</title>
        <authorList>
            <person name="Brown S.D."/>
            <person name="Hurt R.A.Jr."/>
            <person name="Gilmour C.C."/>
            <person name="Elias D.A."/>
        </authorList>
    </citation>
    <scope>NUCLEOTIDE SEQUENCE [LARGE SCALE GENOMIC DNA]</scope>
    <source>
        <strain evidence="1 2">DSM 2059</strain>
    </source>
</reference>
<dbReference type="PATRIC" id="fig|1121405.3.peg.4094"/>
<proteinExistence type="predicted"/>
<dbReference type="EMBL" id="ATHJ01000127">
    <property type="protein sequence ID" value="EPR33319.1"/>
    <property type="molecule type" value="Genomic_DNA"/>
</dbReference>
<dbReference type="NCBIfam" id="TIGR02549">
    <property type="entry name" value="CRISPR_DxTHG"/>
    <property type="match status" value="1"/>
</dbReference>
<comment type="caution">
    <text evidence="1">The sequence shown here is derived from an EMBL/GenBank/DDBJ whole genome shotgun (WGS) entry which is preliminary data.</text>
</comment>
<protein>
    <submittedName>
        <fullName evidence="1">CRISPR-associated protein, TM1812 family</fullName>
    </submittedName>
</protein>
<organism evidence="1 2">
    <name type="scientific">Desulfococcus multivorans DSM 2059</name>
    <dbReference type="NCBI Taxonomy" id="1121405"/>
    <lineage>
        <taxon>Bacteria</taxon>
        <taxon>Pseudomonadati</taxon>
        <taxon>Thermodesulfobacteriota</taxon>
        <taxon>Desulfobacteria</taxon>
        <taxon>Desulfobacterales</taxon>
        <taxon>Desulfococcaceae</taxon>
        <taxon>Desulfococcus</taxon>
    </lineage>
</organism>
<keyword evidence="2" id="KW-1185">Reference proteome</keyword>
<evidence type="ECO:0000313" key="2">
    <source>
        <dbReference type="Proteomes" id="UP000014977"/>
    </source>
</evidence>
<dbReference type="InterPro" id="IPR011742">
    <property type="entry name" value="CRISPR-assoc_prot_TM1812"/>
</dbReference>
<dbReference type="eggNOG" id="COG1517">
    <property type="taxonomic scope" value="Bacteria"/>
</dbReference>
<dbReference type="RefSeq" id="WP_020878441.1">
    <property type="nucleotide sequence ID" value="NZ_ATHJ01000127.1"/>
</dbReference>
<dbReference type="STRING" id="897.B2D07_12985"/>
<sequence>MARVYISFLGTNDYVECFYDSDTIDVETPVRFIQETTLSLFSKTASSDDRGFIFITDEARRKNWEDNGQWDREKKCNKACQGLKTRIDLLKLPFPVEAVFIPEGHSEKEIWDIFDIVYCVLNEGDDVIFDITHAFRSIPMLAIVILNYARVLKNIRLEGIYYGAFEALGPAWEVARMPVQKRRAPLLNLISFNRLMEWTVAVDRFMESGDAKEVSRLARDAVAPVLKESRGKDKSASATRDIANALAFFTKNLYTCRGPEIVRSAEYLKCELNKAIHAEGVKPLVPLFDHIRQGVSRFRGDDVHDGIQAAKWCLDHNLIQQGFTVLQETLITYFVTMNGQNANDLVYRNIASSAIWIAKDGTPENEWHGHAQKNKILTKQYIAISKAMEPLSDIYRELTPFRNDLAHAGYRDNCKKAEKFEEKLRESLPKIAALIQLNPL</sequence>
<dbReference type="InterPro" id="IPR013383">
    <property type="entry name" value="CRISPR-assoc_prot_DxTHG_CS"/>
</dbReference>
<dbReference type="OrthoDB" id="9777703at2"/>
<gene>
    <name evidence="1" type="ORF">dsmv_0858</name>
</gene>
<dbReference type="CDD" id="cd09732">
    <property type="entry name" value="Csx1_III-U"/>
    <property type="match status" value="1"/>
</dbReference>
<accession>S7UHI6</accession>
<evidence type="ECO:0000313" key="1">
    <source>
        <dbReference type="EMBL" id="EPR33319.1"/>
    </source>
</evidence>